<gene>
    <name evidence="1" type="ORF">FJM67_15220</name>
</gene>
<dbReference type="OrthoDB" id="6378005at2"/>
<dbReference type="Proteomes" id="UP000315901">
    <property type="component" value="Unassembled WGS sequence"/>
</dbReference>
<dbReference type="EMBL" id="VFRR01000047">
    <property type="protein sequence ID" value="TPE47092.1"/>
    <property type="molecule type" value="Genomic_DNA"/>
</dbReference>
<name>A0A501WE35_9GAMM</name>
<evidence type="ECO:0000313" key="1">
    <source>
        <dbReference type="EMBL" id="TPE47092.1"/>
    </source>
</evidence>
<dbReference type="PROSITE" id="PS51257">
    <property type="entry name" value="PROKAR_LIPOPROTEIN"/>
    <property type="match status" value="1"/>
</dbReference>
<accession>A0A501WE35</accession>
<evidence type="ECO:0008006" key="3">
    <source>
        <dbReference type="Google" id="ProtNLM"/>
    </source>
</evidence>
<organism evidence="1 2">
    <name type="scientific">Maribrevibacterium harenarium</name>
    <dbReference type="NCBI Taxonomy" id="2589817"/>
    <lineage>
        <taxon>Bacteria</taxon>
        <taxon>Pseudomonadati</taxon>
        <taxon>Pseudomonadota</taxon>
        <taxon>Gammaproteobacteria</taxon>
        <taxon>Oceanospirillales</taxon>
        <taxon>Oceanospirillaceae</taxon>
        <taxon>Maribrevibacterium</taxon>
    </lineage>
</organism>
<keyword evidence="2" id="KW-1185">Reference proteome</keyword>
<proteinExistence type="predicted"/>
<evidence type="ECO:0000313" key="2">
    <source>
        <dbReference type="Proteomes" id="UP000315901"/>
    </source>
</evidence>
<sequence>MQRSLIAASVIASILMGCNDAETAKSAVDTTVELSGMFPTDMMVASPMQKQSASMSDGASYSEAVAAIEDAGESLSSFGNRFDPAYFFGDVVDATCFGPPVKYENHPDSVGGTQDGELPSGDVGIWTATNGETEEACAAAELNSQMKGAASRVFMSLVSFAGMVGVAVADSSLPTRGNSTDLVDELNARISTVNFTTATLSRSSAGTWSYDIVFEYTNSNAHTNATTPQTIALKMEHHPGSTSSNYEGVIQYRMDDYFDPSGNCPADSGETGADITHNGSLHYHRNGDKVTLQHRFAGLCGHDQSAFTTDIADMDLNHLDATSTKWKNNFTIFTAEFDKDDTAGSYAYTWQAGDGDAASRILFVGLNSNGNNGEAYYGYGNKVQTSTSGDITGFYCNWAGPGNNHTLHNYAQRQFLTYDSTDKRYELSSSASSNITYAPVDSCSYTAGSGFKYDTDIDVTNGQPNSDALDDETDSTVNVDLMDLVSGGTTYTDIMSVIKGRGFDKPSYPVP</sequence>
<dbReference type="RefSeq" id="WP_140591061.1">
    <property type="nucleotide sequence ID" value="NZ_VFRR01000047.1"/>
</dbReference>
<comment type="caution">
    <text evidence="1">The sequence shown here is derived from an EMBL/GenBank/DDBJ whole genome shotgun (WGS) entry which is preliminary data.</text>
</comment>
<reference evidence="1 2" key="1">
    <citation type="submission" date="2019-06" db="EMBL/GenBank/DDBJ databases">
        <title>A novel bacterium of genus Marinomonas, isolated from coastal sand.</title>
        <authorList>
            <person name="Huang H."/>
            <person name="Mo K."/>
            <person name="Hu Y."/>
        </authorList>
    </citation>
    <scope>NUCLEOTIDE SEQUENCE [LARGE SCALE GENOMIC DNA]</scope>
    <source>
        <strain evidence="1 2">HB171799</strain>
    </source>
</reference>
<protein>
    <recommendedName>
        <fullName evidence="3">Lipoprotein</fullName>
    </recommendedName>
</protein>
<dbReference type="AlphaFoldDB" id="A0A501WE35"/>